<organism evidence="2 3">
    <name type="scientific">Portunus trituberculatus</name>
    <name type="common">Swimming crab</name>
    <name type="synonym">Neptunus trituberculatus</name>
    <dbReference type="NCBI Taxonomy" id="210409"/>
    <lineage>
        <taxon>Eukaryota</taxon>
        <taxon>Metazoa</taxon>
        <taxon>Ecdysozoa</taxon>
        <taxon>Arthropoda</taxon>
        <taxon>Crustacea</taxon>
        <taxon>Multicrustacea</taxon>
        <taxon>Malacostraca</taxon>
        <taxon>Eumalacostraca</taxon>
        <taxon>Eucarida</taxon>
        <taxon>Decapoda</taxon>
        <taxon>Pleocyemata</taxon>
        <taxon>Brachyura</taxon>
        <taxon>Eubrachyura</taxon>
        <taxon>Portunoidea</taxon>
        <taxon>Portunidae</taxon>
        <taxon>Portuninae</taxon>
        <taxon>Portunus</taxon>
    </lineage>
</organism>
<evidence type="ECO:0000313" key="3">
    <source>
        <dbReference type="Proteomes" id="UP000324222"/>
    </source>
</evidence>
<feature type="coiled-coil region" evidence="1">
    <location>
        <begin position="64"/>
        <end position="92"/>
    </location>
</feature>
<name>A0A5B7I074_PORTR</name>
<dbReference type="EMBL" id="VSRR010040775">
    <property type="protein sequence ID" value="MPC75289.1"/>
    <property type="molecule type" value="Genomic_DNA"/>
</dbReference>
<dbReference type="Proteomes" id="UP000324222">
    <property type="component" value="Unassembled WGS sequence"/>
</dbReference>
<comment type="caution">
    <text evidence="2">The sequence shown here is derived from an EMBL/GenBank/DDBJ whole genome shotgun (WGS) entry which is preliminary data.</text>
</comment>
<evidence type="ECO:0000313" key="2">
    <source>
        <dbReference type="EMBL" id="MPC75289.1"/>
    </source>
</evidence>
<proteinExistence type="predicted"/>
<dbReference type="AlphaFoldDB" id="A0A5B7I074"/>
<gene>
    <name evidence="2" type="ORF">E2C01_069675</name>
</gene>
<protein>
    <submittedName>
        <fullName evidence="2">Uncharacterized protein</fullName>
    </submittedName>
</protein>
<keyword evidence="3" id="KW-1185">Reference proteome</keyword>
<keyword evidence="1" id="KW-0175">Coiled coil</keyword>
<sequence>MFVRKLLEQLKAQELNQVKVIERLKAVEAKVKFATQAQAELVLNRSWRLSDDVEFGNVWISRDLDEAERTKRREMINEAKQKNEQRTEEEKSQFYWKVKDMKMLKIKLPGN</sequence>
<reference evidence="2 3" key="1">
    <citation type="submission" date="2019-05" db="EMBL/GenBank/DDBJ databases">
        <title>Another draft genome of Portunus trituberculatus and its Hox gene families provides insights of decapod evolution.</title>
        <authorList>
            <person name="Jeong J.-H."/>
            <person name="Song I."/>
            <person name="Kim S."/>
            <person name="Choi T."/>
            <person name="Kim D."/>
            <person name="Ryu S."/>
            <person name="Kim W."/>
        </authorList>
    </citation>
    <scope>NUCLEOTIDE SEQUENCE [LARGE SCALE GENOMIC DNA]</scope>
    <source>
        <tissue evidence="2">Muscle</tissue>
    </source>
</reference>
<evidence type="ECO:0000256" key="1">
    <source>
        <dbReference type="SAM" id="Coils"/>
    </source>
</evidence>
<accession>A0A5B7I074</accession>